<evidence type="ECO:0000313" key="2">
    <source>
        <dbReference type="Proteomes" id="UP000305848"/>
    </source>
</evidence>
<dbReference type="OrthoDB" id="825986at2"/>
<dbReference type="AlphaFoldDB" id="A0A4U3KSS8"/>
<comment type="caution">
    <text evidence="1">The sequence shown here is derived from an EMBL/GenBank/DDBJ whole genome shotgun (WGS) entry which is preliminary data.</text>
</comment>
<organism evidence="1 2">
    <name type="scientific">Ilyomonas limi</name>
    <dbReference type="NCBI Taxonomy" id="2575867"/>
    <lineage>
        <taxon>Bacteria</taxon>
        <taxon>Pseudomonadati</taxon>
        <taxon>Bacteroidota</taxon>
        <taxon>Chitinophagia</taxon>
        <taxon>Chitinophagales</taxon>
        <taxon>Chitinophagaceae</taxon>
        <taxon>Ilyomonas</taxon>
    </lineage>
</organism>
<dbReference type="RefSeq" id="WP_137264252.1">
    <property type="nucleotide sequence ID" value="NZ_SZQL01000050.1"/>
</dbReference>
<dbReference type="EMBL" id="SZQL01000050">
    <property type="protein sequence ID" value="TKK64047.1"/>
    <property type="molecule type" value="Genomic_DNA"/>
</dbReference>
<dbReference type="Proteomes" id="UP000305848">
    <property type="component" value="Unassembled WGS sequence"/>
</dbReference>
<accession>A0A4U3KSS8</accession>
<name>A0A4U3KSS8_9BACT</name>
<sequence length="207" mass="23533">MRLFLLTSALIIFNTFCTKIYCQQKDQIGINVQIGKTPQQIENISSGAIKTTHGNLKFGFGILYEKTFSKHSGCEIELKYRHATNDLALALLLGTNNINWVHYNISENFLSVPITYKYRSKILNVSAGPSLDYFLSWKQHKETPYNLTLPSYTSFFDKKISVGVLATISKTIPVDKKISIEPSLYCNPILSFKRTYYGVSIATKYTF</sequence>
<reference evidence="1 2" key="1">
    <citation type="submission" date="2019-05" db="EMBL/GenBank/DDBJ databases">
        <title>Panacibacter sp. strain 17mud1-8 Genome sequencing and assembly.</title>
        <authorList>
            <person name="Chhetri G."/>
        </authorList>
    </citation>
    <scope>NUCLEOTIDE SEQUENCE [LARGE SCALE GENOMIC DNA]</scope>
    <source>
        <strain evidence="1 2">17mud1-8</strain>
    </source>
</reference>
<proteinExistence type="predicted"/>
<protein>
    <recommendedName>
        <fullName evidence="3">Outer membrane protein beta-barrel domain-containing protein</fullName>
    </recommendedName>
</protein>
<keyword evidence="2" id="KW-1185">Reference proteome</keyword>
<gene>
    <name evidence="1" type="ORF">FC093_23405</name>
</gene>
<evidence type="ECO:0000313" key="1">
    <source>
        <dbReference type="EMBL" id="TKK64047.1"/>
    </source>
</evidence>
<evidence type="ECO:0008006" key="3">
    <source>
        <dbReference type="Google" id="ProtNLM"/>
    </source>
</evidence>